<reference evidence="1 2" key="1">
    <citation type="submission" date="2017-02" db="EMBL/GenBank/DDBJ databases">
        <title>Whole genome sequencing of Metallibacterium scheffleri DSM 24874 (T).</title>
        <authorList>
            <person name="Kumar S."/>
            <person name="Patil P."/>
            <person name="Patil P.B."/>
        </authorList>
    </citation>
    <scope>NUCLEOTIDE SEQUENCE [LARGE SCALE GENOMIC DNA]</scope>
    <source>
        <strain evidence="1 2">DSM 24874</strain>
    </source>
</reference>
<dbReference type="OrthoDB" id="122670at2"/>
<organism evidence="1 2">
    <name type="scientific">Metallibacterium scheffleri</name>
    <dbReference type="NCBI Taxonomy" id="993689"/>
    <lineage>
        <taxon>Bacteria</taxon>
        <taxon>Pseudomonadati</taxon>
        <taxon>Pseudomonadota</taxon>
        <taxon>Gammaproteobacteria</taxon>
        <taxon>Lysobacterales</taxon>
        <taxon>Rhodanobacteraceae</taxon>
        <taxon>Metallibacterium</taxon>
    </lineage>
</organism>
<dbReference type="Proteomes" id="UP000307749">
    <property type="component" value="Unassembled WGS sequence"/>
</dbReference>
<proteinExistence type="predicted"/>
<dbReference type="STRING" id="993689.GCA_002077135_02613"/>
<dbReference type="InterPro" id="IPR025427">
    <property type="entry name" value="DUF4160"/>
</dbReference>
<keyword evidence="2" id="KW-1185">Reference proteome</keyword>
<evidence type="ECO:0000313" key="2">
    <source>
        <dbReference type="Proteomes" id="UP000307749"/>
    </source>
</evidence>
<evidence type="ECO:0008006" key="3">
    <source>
        <dbReference type="Google" id="ProtNLM"/>
    </source>
</evidence>
<dbReference type="AlphaFoldDB" id="A0A4S3KE50"/>
<accession>A0A4S3KE50</accession>
<evidence type="ECO:0000313" key="1">
    <source>
        <dbReference type="EMBL" id="THD06528.1"/>
    </source>
</evidence>
<name>A0A4S3KE50_9GAMM</name>
<comment type="caution">
    <text evidence="1">The sequence shown here is derived from an EMBL/GenBank/DDBJ whole genome shotgun (WGS) entry which is preliminary data.</text>
</comment>
<protein>
    <recommendedName>
        <fullName evidence="3">DUF4160 domain-containing protein</fullName>
    </recommendedName>
</protein>
<dbReference type="Pfam" id="PF13711">
    <property type="entry name" value="DUF4160"/>
    <property type="match status" value="1"/>
</dbReference>
<gene>
    <name evidence="1" type="ORF">B1806_15855</name>
</gene>
<sequence>MPKLRQFADCHVAIYPRDHRPPHVHVEFRDGSRCTVEIESLKVSGTIRPAARLALAMAWIEANPAMLLAKWKEIVR</sequence>
<dbReference type="EMBL" id="MWQO01000077">
    <property type="protein sequence ID" value="THD06528.1"/>
    <property type="molecule type" value="Genomic_DNA"/>
</dbReference>
<dbReference type="RefSeq" id="WP_081128364.1">
    <property type="nucleotide sequence ID" value="NZ_LDOS01000002.1"/>
</dbReference>